<feature type="domain" description="PhoD-like phosphatase metallophosphatase" evidence="1">
    <location>
        <begin position="144"/>
        <end position="522"/>
    </location>
</feature>
<dbReference type="InterPro" id="IPR006311">
    <property type="entry name" value="TAT_signal"/>
</dbReference>
<name>A0A1I5KPL1_9SPHN</name>
<dbReference type="InterPro" id="IPR052900">
    <property type="entry name" value="Phospholipid_Metab_Enz"/>
</dbReference>
<feature type="domain" description="Phospholipase D N-terminal" evidence="2">
    <location>
        <begin position="46"/>
        <end position="133"/>
    </location>
</feature>
<dbReference type="STRING" id="604088.SAMN04488060_0421"/>
<dbReference type="PROSITE" id="PS51318">
    <property type="entry name" value="TAT"/>
    <property type="match status" value="1"/>
</dbReference>
<gene>
    <name evidence="3" type="ORF">SAMN04488060_0421</name>
</gene>
<dbReference type="Pfam" id="PF16655">
    <property type="entry name" value="PhoD_N"/>
    <property type="match status" value="1"/>
</dbReference>
<dbReference type="PANTHER" id="PTHR43606:SF2">
    <property type="entry name" value="ALKALINE PHOSPHATASE FAMILY PROTEIN (AFU_ORTHOLOGUE AFUA_5G03860)"/>
    <property type="match status" value="1"/>
</dbReference>
<evidence type="ECO:0000313" key="3">
    <source>
        <dbReference type="EMBL" id="SFO86832.1"/>
    </source>
</evidence>
<dbReference type="Pfam" id="PF09423">
    <property type="entry name" value="PhoD"/>
    <property type="match status" value="1"/>
</dbReference>
<dbReference type="CDD" id="cd07389">
    <property type="entry name" value="MPP_PhoD"/>
    <property type="match status" value="1"/>
</dbReference>
<dbReference type="SUPFAM" id="SSF56300">
    <property type="entry name" value="Metallo-dependent phosphatases"/>
    <property type="match status" value="1"/>
</dbReference>
<dbReference type="EMBL" id="FOWZ01000001">
    <property type="protein sequence ID" value="SFO86832.1"/>
    <property type="molecule type" value="Genomic_DNA"/>
</dbReference>
<reference evidence="4" key="1">
    <citation type="submission" date="2016-10" db="EMBL/GenBank/DDBJ databases">
        <authorList>
            <person name="Varghese N."/>
            <person name="Submissions S."/>
        </authorList>
    </citation>
    <scope>NUCLEOTIDE SEQUENCE [LARGE SCALE GENOMIC DNA]</scope>
    <source>
        <strain evidence="4">CGMCC 1.7715</strain>
    </source>
</reference>
<dbReference type="Gene3D" id="2.60.40.380">
    <property type="entry name" value="Purple acid phosphatase-like, N-terminal"/>
    <property type="match status" value="1"/>
</dbReference>
<proteinExistence type="predicted"/>
<evidence type="ECO:0000259" key="2">
    <source>
        <dbReference type="Pfam" id="PF16655"/>
    </source>
</evidence>
<keyword evidence="4" id="KW-1185">Reference proteome</keyword>
<dbReference type="InterPro" id="IPR038607">
    <property type="entry name" value="PhoD-like_sf"/>
</dbReference>
<dbReference type="PANTHER" id="PTHR43606">
    <property type="entry name" value="PHOSPHATASE, PUTATIVE (AFU_ORTHOLOGUE AFUA_6G08710)-RELATED"/>
    <property type="match status" value="1"/>
</dbReference>
<accession>A0A1I5KPL1</accession>
<dbReference type="InterPro" id="IPR032093">
    <property type="entry name" value="PhoD_N"/>
</dbReference>
<protein>
    <submittedName>
        <fullName evidence="3">Alkaline phosphatase D</fullName>
    </submittedName>
</protein>
<dbReference type="Proteomes" id="UP000199331">
    <property type="component" value="Unassembled WGS sequence"/>
</dbReference>
<dbReference type="RefSeq" id="WP_090478358.1">
    <property type="nucleotide sequence ID" value="NZ_FOWZ01000001.1"/>
</dbReference>
<sequence>MIKTEPPVTAPILPLDRRQLLKGGVLGAGLAAAPLSSAGGARGFTHGVASGEPGSSRVLLWTRYAADQDVPLTWEMSETASFASPIASGSVTASPANDGCAKPWADGLAPGRWYYFRFTAPDGSHSDIGRTRTLPEGPTARWKMAVFSCSNIGFGWFNAYAHAAAANEFDCTLHLGDYFYEYGQGTYPSESEWLGTRAPLDPQSETVALAQYRARYAQYRSDPDLRRIHQIYPMIAGWDDHESANDSWEGGAQNHQGETEGEWSVRKAAAMKAYREWMPVSDEPWAEYEIGDLATLFRLETRLSARAQQFDYGTLLRGMASPEQGIAALTAFREESYRDPTREVLGAAQQAWLGNGLMRSAKGGKTWQVLVQQVLMGKTASATSLTDALPQGLPDYIMRRVVAGAIASRAGLPLNMDAWDGYPAARARLYEAALAADANLVSLAGDTHNAWAFDLAHEGEKVGVEFGGQSVTSPGFEGYLPQLAPGDVSAAMVARNPELKWMDASRRGYMAVELTPTRATSEYRFLSSVREKGAEVVATKRLSTLAGARALDLG</sequence>
<evidence type="ECO:0000313" key="4">
    <source>
        <dbReference type="Proteomes" id="UP000199331"/>
    </source>
</evidence>
<dbReference type="Gene3D" id="3.60.21.70">
    <property type="entry name" value="PhoD-like phosphatase"/>
    <property type="match status" value="1"/>
</dbReference>
<organism evidence="3 4">
    <name type="scientific">Qipengyuania nanhaisediminis</name>
    <dbReference type="NCBI Taxonomy" id="604088"/>
    <lineage>
        <taxon>Bacteria</taxon>
        <taxon>Pseudomonadati</taxon>
        <taxon>Pseudomonadota</taxon>
        <taxon>Alphaproteobacteria</taxon>
        <taxon>Sphingomonadales</taxon>
        <taxon>Erythrobacteraceae</taxon>
        <taxon>Qipengyuania</taxon>
    </lineage>
</organism>
<dbReference type="OrthoDB" id="327733at2"/>
<dbReference type="InterPro" id="IPR018946">
    <property type="entry name" value="PhoD-like_MPP"/>
</dbReference>
<dbReference type="InterPro" id="IPR029052">
    <property type="entry name" value="Metallo-depent_PP-like"/>
</dbReference>
<evidence type="ECO:0000259" key="1">
    <source>
        <dbReference type="Pfam" id="PF09423"/>
    </source>
</evidence>
<dbReference type="AlphaFoldDB" id="A0A1I5KPL1"/>